<evidence type="ECO:0000256" key="1">
    <source>
        <dbReference type="ARBA" id="ARBA00022690"/>
    </source>
</evidence>
<dbReference type="PROSITE" id="PS50279">
    <property type="entry name" value="BPTI_KUNITZ_2"/>
    <property type="match status" value="2"/>
</dbReference>
<protein>
    <submittedName>
        <fullName evidence="6">Putative salivary kunitz domain protein</fullName>
    </submittedName>
</protein>
<dbReference type="SMART" id="SM00131">
    <property type="entry name" value="KU"/>
    <property type="match status" value="3"/>
</dbReference>
<name>A0A147BI82_IXORI</name>
<evidence type="ECO:0000313" key="6">
    <source>
        <dbReference type="EMBL" id="JAR90434.1"/>
    </source>
</evidence>
<dbReference type="InterPro" id="IPR036880">
    <property type="entry name" value="Kunitz_BPTI_sf"/>
</dbReference>
<dbReference type="GO" id="GO:0005615">
    <property type="term" value="C:extracellular space"/>
    <property type="evidence" value="ECO:0007669"/>
    <property type="project" value="TreeGrafter"/>
</dbReference>
<sequence length="347" mass="39099">MQNNILWIFVAAAFGISHCDDESGSDSAITKEENRCALPLDLGSRGWGNVKGYFFDPKRDECRTARFRDQNWDDTENKFSSISECRKACRGTVPPYCFKLPPRSPRRESFPMVTYNSSQGACKEIPARKSNPGDNIFQHERDCNTKCRDPELGQCAPSATVDCSDGEDAITYHYNVGSQSCEKVVGGECGPFNSLGECSQRCGRYISKKCKMAAVTSKYCDIEEKRYWFNSETGKCEEIKGCADDVTNFHTAKECWETCSSEKSSRCLKRPDLGRLGIGSTHYYYNITENRCMPTTHFAFWQNTRNKNHFGSFVDCEKTCKPLIHSVGLLNKKQIPPTSQMGSLSKS</sequence>
<reference evidence="6" key="1">
    <citation type="journal article" date="2018" name="PLoS Negl. Trop. Dis.">
        <title>Sialome diversity of ticks revealed by RNAseq of single tick salivary glands.</title>
        <authorList>
            <person name="Perner J."/>
            <person name="Kropackova S."/>
            <person name="Kopacek P."/>
            <person name="Ribeiro J.M."/>
        </authorList>
    </citation>
    <scope>NUCLEOTIDE SEQUENCE</scope>
    <source>
        <strain evidence="6">Siblings of single egg batch collected in Ceske Budejovice</strain>
        <tissue evidence="6">Salivary glands</tissue>
    </source>
</reference>
<evidence type="ECO:0000256" key="3">
    <source>
        <dbReference type="ARBA" id="ARBA00023157"/>
    </source>
</evidence>
<keyword evidence="3" id="KW-1015">Disulfide bond</keyword>
<dbReference type="PANTHER" id="PTHR10083">
    <property type="entry name" value="KUNITZ-TYPE PROTEASE INHIBITOR-RELATED"/>
    <property type="match status" value="1"/>
</dbReference>
<dbReference type="SUPFAM" id="SSF57362">
    <property type="entry name" value="BPTI-like"/>
    <property type="match status" value="4"/>
</dbReference>
<keyword evidence="4" id="KW-0732">Signal</keyword>
<accession>A0A147BI82</accession>
<feature type="domain" description="BPTI/Kunitz inhibitor" evidence="5">
    <location>
        <begin position="36"/>
        <end position="89"/>
    </location>
</feature>
<keyword evidence="2" id="KW-0722">Serine protease inhibitor</keyword>
<dbReference type="Pfam" id="PF00014">
    <property type="entry name" value="Kunitz_BPTI"/>
    <property type="match status" value="3"/>
</dbReference>
<evidence type="ECO:0000259" key="5">
    <source>
        <dbReference type="PROSITE" id="PS50279"/>
    </source>
</evidence>
<feature type="domain" description="BPTI/Kunitz inhibitor" evidence="5">
    <location>
        <begin position="210"/>
        <end position="259"/>
    </location>
</feature>
<evidence type="ECO:0000256" key="4">
    <source>
        <dbReference type="SAM" id="SignalP"/>
    </source>
</evidence>
<dbReference type="GO" id="GO:0004867">
    <property type="term" value="F:serine-type endopeptidase inhibitor activity"/>
    <property type="evidence" value="ECO:0007669"/>
    <property type="project" value="UniProtKB-KW"/>
</dbReference>
<evidence type="ECO:0000256" key="2">
    <source>
        <dbReference type="ARBA" id="ARBA00022900"/>
    </source>
</evidence>
<dbReference type="AlphaFoldDB" id="A0A147BI82"/>
<proteinExistence type="predicted"/>
<dbReference type="PANTHER" id="PTHR10083:SF374">
    <property type="entry name" value="BPTI_KUNITZ INHIBITOR DOMAIN-CONTAINING PROTEIN"/>
    <property type="match status" value="1"/>
</dbReference>
<dbReference type="InterPro" id="IPR050098">
    <property type="entry name" value="TFPI/VKTCI-like"/>
</dbReference>
<dbReference type="EMBL" id="GEGO01004970">
    <property type="protein sequence ID" value="JAR90434.1"/>
    <property type="molecule type" value="Transcribed_RNA"/>
</dbReference>
<keyword evidence="1" id="KW-0646">Protease inhibitor</keyword>
<dbReference type="Gene3D" id="4.10.410.10">
    <property type="entry name" value="Pancreatic trypsin inhibitor Kunitz domain"/>
    <property type="match status" value="4"/>
</dbReference>
<dbReference type="InterPro" id="IPR002223">
    <property type="entry name" value="Kunitz_BPTI"/>
</dbReference>
<feature type="chain" id="PRO_5007542451" evidence="4">
    <location>
        <begin position="20"/>
        <end position="347"/>
    </location>
</feature>
<feature type="signal peptide" evidence="4">
    <location>
        <begin position="1"/>
        <end position="19"/>
    </location>
</feature>
<organism evidence="6">
    <name type="scientific">Ixodes ricinus</name>
    <name type="common">Common tick</name>
    <name type="synonym">Acarus ricinus</name>
    <dbReference type="NCBI Taxonomy" id="34613"/>
    <lineage>
        <taxon>Eukaryota</taxon>
        <taxon>Metazoa</taxon>
        <taxon>Ecdysozoa</taxon>
        <taxon>Arthropoda</taxon>
        <taxon>Chelicerata</taxon>
        <taxon>Arachnida</taxon>
        <taxon>Acari</taxon>
        <taxon>Parasitiformes</taxon>
        <taxon>Ixodida</taxon>
        <taxon>Ixodoidea</taxon>
        <taxon>Ixodidae</taxon>
        <taxon>Ixodinae</taxon>
        <taxon>Ixodes</taxon>
    </lineage>
</organism>